<comment type="caution">
    <text evidence="1">The sequence shown here is derived from an EMBL/GenBank/DDBJ whole genome shotgun (WGS) entry which is preliminary data.</text>
</comment>
<dbReference type="GO" id="GO:0016740">
    <property type="term" value="F:transferase activity"/>
    <property type="evidence" value="ECO:0007669"/>
    <property type="project" value="UniProtKB-KW"/>
</dbReference>
<reference evidence="1 2" key="1">
    <citation type="submission" date="2020-08" db="EMBL/GenBank/DDBJ databases">
        <title>Sequencing the genomes of 1000 actinobacteria strains.</title>
        <authorList>
            <person name="Klenk H.-P."/>
        </authorList>
    </citation>
    <scope>NUCLEOTIDE SEQUENCE [LARGE SCALE GENOMIC DNA]</scope>
    <source>
        <strain evidence="1 2">DSM 21065</strain>
    </source>
</reference>
<dbReference type="Gene3D" id="3.90.550.10">
    <property type="entry name" value="Spore Coat Polysaccharide Biosynthesis Protein SpsA, Chain A"/>
    <property type="match status" value="1"/>
</dbReference>
<dbReference type="EMBL" id="JACHBQ010000001">
    <property type="protein sequence ID" value="MBB5642395.1"/>
    <property type="molecule type" value="Genomic_DNA"/>
</dbReference>
<proteinExistence type="predicted"/>
<accession>A0A7W8ZYQ0</accession>
<dbReference type="OrthoDB" id="9806824at2"/>
<dbReference type="AlphaFoldDB" id="A0A7W8ZYQ0"/>
<protein>
    <submittedName>
        <fullName evidence="1">GT2 family glycosyltransferase</fullName>
    </submittedName>
</protein>
<evidence type="ECO:0000313" key="2">
    <source>
        <dbReference type="Proteomes" id="UP000561726"/>
    </source>
</evidence>
<keyword evidence="1" id="KW-0808">Transferase</keyword>
<dbReference type="Proteomes" id="UP000561726">
    <property type="component" value="Unassembled WGS sequence"/>
</dbReference>
<gene>
    <name evidence="1" type="ORF">BJ997_002943</name>
</gene>
<evidence type="ECO:0000313" key="1">
    <source>
        <dbReference type="EMBL" id="MBB5642395.1"/>
    </source>
</evidence>
<organism evidence="1 2">
    <name type="scientific">Cryobacterium roopkundense</name>
    <dbReference type="NCBI Taxonomy" id="1001240"/>
    <lineage>
        <taxon>Bacteria</taxon>
        <taxon>Bacillati</taxon>
        <taxon>Actinomycetota</taxon>
        <taxon>Actinomycetes</taxon>
        <taxon>Micrococcales</taxon>
        <taxon>Microbacteriaceae</taxon>
        <taxon>Cryobacterium</taxon>
    </lineage>
</organism>
<name>A0A7W8ZYQ0_9MICO</name>
<dbReference type="RefSeq" id="WP_052541868.1">
    <property type="nucleotide sequence ID" value="NZ_JACHBQ010000001.1"/>
</dbReference>
<dbReference type="InterPro" id="IPR029044">
    <property type="entry name" value="Nucleotide-diphossugar_trans"/>
</dbReference>
<sequence>MKLHVIMACHNRRDLTVGAVRSAVLAAKAAHVAVDFTIYDDGSTDGTAEALANLGAHITVLSGDGSAFWARSMARAEADVLARVGADARPDDRIVWLNDDVILDETAFQAVDATGPDAVSVGAMRDATSGEITYGGLVKTGWHPLRFDGVNPGAQPLPIDSFNGNLVFVPVHVAVRLGGIDGEYSHALADIDYGLRCGRGNIPVLLLPSSLGVCARNPPEPNDGVRRQWRRFVGVKGGGHLSSLTRMVKKGAPRQWPLYVSATYIFWWVRHLSAPLQQRRSAVHSGR</sequence>
<dbReference type="SUPFAM" id="SSF53448">
    <property type="entry name" value="Nucleotide-diphospho-sugar transferases"/>
    <property type="match status" value="1"/>
</dbReference>